<dbReference type="Proteomes" id="UP000036938">
    <property type="component" value="Unassembled WGS sequence"/>
</dbReference>
<evidence type="ECO:0000259" key="4">
    <source>
        <dbReference type="Pfam" id="PF01464"/>
    </source>
</evidence>
<comment type="similarity">
    <text evidence="2">Belongs to the virb1 family.</text>
</comment>
<dbReference type="InterPro" id="IPR008258">
    <property type="entry name" value="Transglycosylase_SLT_dom_1"/>
</dbReference>
<reference evidence="5 6" key="1">
    <citation type="journal article" date="2015" name="Int. J. Syst. Evol. Microbiol.">
        <title>Aestuariivita atlantica sp. nov., isolated from deep sea sediment of the Atlantic Ocean.</title>
        <authorList>
            <person name="Li G."/>
            <person name="Lai Q."/>
            <person name="Du Y."/>
            <person name="Liu X."/>
            <person name="Sun F."/>
            <person name="Shao Z."/>
        </authorList>
    </citation>
    <scope>NUCLEOTIDE SEQUENCE [LARGE SCALE GENOMIC DNA]</scope>
    <source>
        <strain evidence="5 6">22II-S11-z3</strain>
    </source>
</reference>
<feature type="domain" description="Transglycosylase SLT" evidence="4">
    <location>
        <begin position="469"/>
        <end position="570"/>
    </location>
</feature>
<sequence>MSEDELFTPRRPLALAMDFVRAGAWGAARAAAAGDGPIAQDIVEWHRLREGLGTPTEVLLFLRRNPDWPGLPYLRRKSEPSFLTASELEVRTFFAGMPPQSAAGALALARVQDAEEARLSAIAGWRSYPMTGALQADYLEAYGEALAPHHAARLDAMLWQGAKISARRMLPLVGDEVRAVAEARLAYADRAGDVAEKFEAVPEVLRSSPGLRHARFEWMLAKGRRDEALALMREASENAAALGEPSAWAGRRRQLVREEMRSGRFAEAYALAAPHHLVDGTAYSDLEWLAGYLSLRLGEPARALGHFERLDANVTSPISKGRAGYWRGRALEAMGDTAGAMAAYTEGGAYQTSFYGLLAAEKAGLPHDPRLAGDETFPSWRDAEFRQLSVFKAAVLLLAADDLDLSERFFTHLSERLDRTGVGQLGDLLMALERPHIQVMLGKRAAQAGLEVPGPYYALHPVAEHVHPVPTELVLAISRRESEFDPVVVSGAGARGLMQLMPGTARDVSRDLGLPYGRDRLLSDPRYNATLGAAYLRGLAERFDGNVVMMAAGYNAGPGRPVRWMERFGDPRKGAIDVVDWIEMIPFNETRNYVMRVAESLPVYRARLGKDPHPVPFSKELVGSTLLPLEQ</sequence>
<dbReference type="GO" id="GO:0004553">
    <property type="term" value="F:hydrolase activity, hydrolyzing O-glycosyl compounds"/>
    <property type="evidence" value="ECO:0007669"/>
    <property type="project" value="InterPro"/>
</dbReference>
<evidence type="ECO:0000256" key="2">
    <source>
        <dbReference type="ARBA" id="ARBA00009387"/>
    </source>
</evidence>
<dbReference type="PANTHER" id="PTHR37423:SF2">
    <property type="entry name" value="MEMBRANE-BOUND LYTIC MUREIN TRANSGLYCOSYLASE C"/>
    <property type="match status" value="1"/>
</dbReference>
<dbReference type="PROSITE" id="PS00922">
    <property type="entry name" value="TRANSGLYCOSYLASE"/>
    <property type="match status" value="1"/>
</dbReference>
<comment type="caution">
    <text evidence="5">The sequence shown here is derived from an EMBL/GenBank/DDBJ whole genome shotgun (WGS) entry which is preliminary data.</text>
</comment>
<dbReference type="SUPFAM" id="SSF53955">
    <property type="entry name" value="Lysozyme-like"/>
    <property type="match status" value="1"/>
</dbReference>
<dbReference type="PATRIC" id="fig|1317121.7.peg.1514"/>
<dbReference type="InterPro" id="IPR023346">
    <property type="entry name" value="Lysozyme-like_dom_sf"/>
</dbReference>
<dbReference type="InterPro" id="IPR008939">
    <property type="entry name" value="Lytic_TGlycosylase_superhlx_U"/>
</dbReference>
<keyword evidence="3" id="KW-0732">Signal</keyword>
<dbReference type="SUPFAM" id="SSF48435">
    <property type="entry name" value="Bacterial muramidases"/>
    <property type="match status" value="1"/>
</dbReference>
<accession>A0A0L1JTJ0</accession>
<dbReference type="AlphaFoldDB" id="A0A0L1JTJ0"/>
<organism evidence="5 6">
    <name type="scientific">Pseudaestuariivita atlantica</name>
    <dbReference type="NCBI Taxonomy" id="1317121"/>
    <lineage>
        <taxon>Bacteria</taxon>
        <taxon>Pseudomonadati</taxon>
        <taxon>Pseudomonadota</taxon>
        <taxon>Alphaproteobacteria</taxon>
        <taxon>Rhodobacterales</taxon>
        <taxon>Paracoccaceae</taxon>
        <taxon>Pseudaestuariivita</taxon>
    </lineage>
</organism>
<protein>
    <submittedName>
        <fullName evidence="5">Tail length tape measure protein</fullName>
    </submittedName>
</protein>
<evidence type="ECO:0000256" key="1">
    <source>
        <dbReference type="ARBA" id="ARBA00007734"/>
    </source>
</evidence>
<dbReference type="Gene3D" id="1.25.20.10">
    <property type="entry name" value="Bacterial muramidases"/>
    <property type="match status" value="1"/>
</dbReference>
<dbReference type="STRING" id="1317121.ATO11_05670"/>
<evidence type="ECO:0000256" key="3">
    <source>
        <dbReference type="ARBA" id="ARBA00022729"/>
    </source>
</evidence>
<dbReference type="EMBL" id="AQQZ01000002">
    <property type="protein sequence ID" value="KNG95060.1"/>
    <property type="molecule type" value="Genomic_DNA"/>
</dbReference>
<gene>
    <name evidence="5" type="ORF">ATO11_05670</name>
</gene>
<dbReference type="GO" id="GO:0000270">
    <property type="term" value="P:peptidoglycan metabolic process"/>
    <property type="evidence" value="ECO:0007669"/>
    <property type="project" value="InterPro"/>
</dbReference>
<dbReference type="GO" id="GO:0008933">
    <property type="term" value="F:peptidoglycan lytic transglycosylase activity"/>
    <property type="evidence" value="ECO:0007669"/>
    <property type="project" value="InterPro"/>
</dbReference>
<dbReference type="InterPro" id="IPR000189">
    <property type="entry name" value="Transglyc_AS"/>
</dbReference>
<evidence type="ECO:0000313" key="6">
    <source>
        <dbReference type="Proteomes" id="UP000036938"/>
    </source>
</evidence>
<dbReference type="Pfam" id="PF01464">
    <property type="entry name" value="SLT"/>
    <property type="match status" value="1"/>
</dbReference>
<dbReference type="Gene3D" id="1.10.530.10">
    <property type="match status" value="1"/>
</dbReference>
<dbReference type="GO" id="GO:0042597">
    <property type="term" value="C:periplasmic space"/>
    <property type="evidence" value="ECO:0007669"/>
    <property type="project" value="InterPro"/>
</dbReference>
<evidence type="ECO:0000313" key="5">
    <source>
        <dbReference type="EMBL" id="KNG95060.1"/>
    </source>
</evidence>
<keyword evidence="6" id="KW-1185">Reference proteome</keyword>
<proteinExistence type="inferred from homology"/>
<dbReference type="GO" id="GO:0016020">
    <property type="term" value="C:membrane"/>
    <property type="evidence" value="ECO:0007669"/>
    <property type="project" value="InterPro"/>
</dbReference>
<name>A0A0L1JTJ0_9RHOB</name>
<dbReference type="CDD" id="cd13401">
    <property type="entry name" value="Slt70-like"/>
    <property type="match status" value="1"/>
</dbReference>
<dbReference type="PANTHER" id="PTHR37423">
    <property type="entry name" value="SOLUBLE LYTIC MUREIN TRANSGLYCOSYLASE-RELATED"/>
    <property type="match status" value="1"/>
</dbReference>
<comment type="similarity">
    <text evidence="1">Belongs to the transglycosylase Slt family.</text>
</comment>